<reference evidence="3 4" key="1">
    <citation type="submission" date="2021-07" db="EMBL/GenBank/DDBJ databases">
        <title>A novel Jannaschia species isolated from marine dinoflagellate Ceratoperidinium margalefii.</title>
        <authorList>
            <person name="Jiang Y."/>
            <person name="Li Z."/>
        </authorList>
    </citation>
    <scope>NUCLEOTIDE SEQUENCE [LARGE SCALE GENOMIC DNA]</scope>
    <source>
        <strain evidence="3 4">J12C1-MA-4</strain>
    </source>
</reference>
<dbReference type="KEGG" id="gce:KYE46_06990"/>
<dbReference type="PANTHER" id="PTHR43434:SF1">
    <property type="entry name" value="PHOSPHOGLYCOLATE PHOSPHATASE"/>
    <property type="match status" value="1"/>
</dbReference>
<dbReference type="EMBL" id="CP079194">
    <property type="protein sequence ID" value="QXT40961.1"/>
    <property type="molecule type" value="Genomic_DNA"/>
</dbReference>
<feature type="compositionally biased region" description="Low complexity" evidence="2">
    <location>
        <begin position="1"/>
        <end position="19"/>
    </location>
</feature>
<name>A0A8F6TXY4_9RHOB</name>
<dbReference type="GO" id="GO:0005829">
    <property type="term" value="C:cytosol"/>
    <property type="evidence" value="ECO:0007669"/>
    <property type="project" value="TreeGrafter"/>
</dbReference>
<evidence type="ECO:0000313" key="3">
    <source>
        <dbReference type="EMBL" id="QXT40961.1"/>
    </source>
</evidence>
<dbReference type="Pfam" id="PF00702">
    <property type="entry name" value="Hydrolase"/>
    <property type="match status" value="1"/>
</dbReference>
<dbReference type="GO" id="GO:0008967">
    <property type="term" value="F:phosphoglycolate phosphatase activity"/>
    <property type="evidence" value="ECO:0007669"/>
    <property type="project" value="TreeGrafter"/>
</dbReference>
<evidence type="ECO:0000256" key="1">
    <source>
        <dbReference type="ARBA" id="ARBA00006171"/>
    </source>
</evidence>
<dbReference type="InterPro" id="IPR050155">
    <property type="entry name" value="HAD-like_hydrolase_sf"/>
</dbReference>
<dbReference type="NCBIfam" id="TIGR01509">
    <property type="entry name" value="HAD-SF-IA-v3"/>
    <property type="match status" value="1"/>
</dbReference>
<dbReference type="SFLD" id="SFLDS00003">
    <property type="entry name" value="Haloacid_Dehalogenase"/>
    <property type="match status" value="1"/>
</dbReference>
<sequence>MTLSSSDKSTAAAAPSAASDRPVPAGPIKGIVFDKDGVLFDFQGTWGAWAHRMIGALAEGDDALAQTLADALAYDRPTRSFRPESFVIAGPAHHISEALAVHLPHRSLTDIHEYLVTEAANTPLAPAVPLRTTLSALKAKGFRLGVATNDAERAARAQLASQDALDLFDMVNGFDSGYGAKPDPGMCLAFAEATGLAPETLVMVGDSTHDIDAGRAAGFTCVAVLTGVATEADLAPHADIVLPDIAALEDWLESL</sequence>
<dbReference type="Proteomes" id="UP000825009">
    <property type="component" value="Chromosome"/>
</dbReference>
<dbReference type="PANTHER" id="PTHR43434">
    <property type="entry name" value="PHOSPHOGLYCOLATE PHOSPHATASE"/>
    <property type="match status" value="1"/>
</dbReference>
<organism evidence="3 4">
    <name type="scientific">Gymnodinialimonas ceratoperidinii</name>
    <dbReference type="NCBI Taxonomy" id="2856823"/>
    <lineage>
        <taxon>Bacteria</taxon>
        <taxon>Pseudomonadati</taxon>
        <taxon>Pseudomonadota</taxon>
        <taxon>Alphaproteobacteria</taxon>
        <taxon>Rhodobacterales</taxon>
        <taxon>Paracoccaceae</taxon>
        <taxon>Gymnodinialimonas</taxon>
    </lineage>
</organism>
<dbReference type="NCBIfam" id="TIGR01549">
    <property type="entry name" value="HAD-SF-IA-v1"/>
    <property type="match status" value="1"/>
</dbReference>
<protein>
    <submittedName>
        <fullName evidence="3">HAD family hydrolase</fullName>
    </submittedName>
</protein>
<comment type="similarity">
    <text evidence="1">Belongs to the HAD-like hydrolase superfamily. CbbY/CbbZ/Gph/YieH family.</text>
</comment>
<dbReference type="InterPro" id="IPR006439">
    <property type="entry name" value="HAD-SF_hydro_IA"/>
</dbReference>
<evidence type="ECO:0000256" key="2">
    <source>
        <dbReference type="SAM" id="MobiDB-lite"/>
    </source>
</evidence>
<dbReference type="AlphaFoldDB" id="A0A8F6TXY4"/>
<keyword evidence="4" id="KW-1185">Reference proteome</keyword>
<evidence type="ECO:0000313" key="4">
    <source>
        <dbReference type="Proteomes" id="UP000825009"/>
    </source>
</evidence>
<feature type="region of interest" description="Disordered" evidence="2">
    <location>
        <begin position="1"/>
        <end position="21"/>
    </location>
</feature>
<proteinExistence type="inferred from homology"/>
<gene>
    <name evidence="3" type="ORF">KYE46_06990</name>
</gene>
<dbReference type="SFLD" id="SFLDG01129">
    <property type="entry name" value="C1.5:_HAD__Beta-PGM__Phosphata"/>
    <property type="match status" value="1"/>
</dbReference>
<dbReference type="GO" id="GO:0006281">
    <property type="term" value="P:DNA repair"/>
    <property type="evidence" value="ECO:0007669"/>
    <property type="project" value="TreeGrafter"/>
</dbReference>
<keyword evidence="3" id="KW-0378">Hydrolase</keyword>
<accession>A0A8F6TXY4</accession>
<dbReference type="RefSeq" id="WP_219004434.1">
    <property type="nucleotide sequence ID" value="NZ_CP079194.1"/>
</dbReference>